<feature type="signal peptide" evidence="3">
    <location>
        <begin position="1"/>
        <end position="23"/>
    </location>
</feature>
<dbReference type="SUPFAM" id="SSF90257">
    <property type="entry name" value="Myosin rod fragments"/>
    <property type="match status" value="1"/>
</dbReference>
<dbReference type="EMBL" id="RSCM01000002">
    <property type="protein sequence ID" value="RUS98866.1"/>
    <property type="molecule type" value="Genomic_DNA"/>
</dbReference>
<dbReference type="AlphaFoldDB" id="A0A3S1ATB1"/>
<accession>A0A3S1ATB1</accession>
<feature type="transmembrane region" description="Helical" evidence="2">
    <location>
        <begin position="188"/>
        <end position="211"/>
    </location>
</feature>
<keyword evidence="2" id="KW-0472">Membrane</keyword>
<name>A0A3S1ATB1_ANAVA</name>
<organism evidence="4 5">
    <name type="scientific">Trichormus variabilis SAG 1403-4b</name>
    <dbReference type="NCBI Taxonomy" id="447716"/>
    <lineage>
        <taxon>Bacteria</taxon>
        <taxon>Bacillati</taxon>
        <taxon>Cyanobacteriota</taxon>
        <taxon>Cyanophyceae</taxon>
        <taxon>Nostocales</taxon>
        <taxon>Nostocaceae</taxon>
        <taxon>Trichormus</taxon>
    </lineage>
</organism>
<comment type="caution">
    <text evidence="4">The sequence shown here is derived from an EMBL/GenBank/DDBJ whole genome shotgun (WGS) entry which is preliminary data.</text>
</comment>
<keyword evidence="5" id="KW-1185">Reference proteome</keyword>
<keyword evidence="3" id="KW-0732">Signal</keyword>
<dbReference type="Proteomes" id="UP000276103">
    <property type="component" value="Unassembled WGS sequence"/>
</dbReference>
<proteinExistence type="predicted"/>
<feature type="coiled-coil region" evidence="1">
    <location>
        <begin position="48"/>
        <end position="82"/>
    </location>
</feature>
<evidence type="ECO:0000256" key="1">
    <source>
        <dbReference type="SAM" id="Coils"/>
    </source>
</evidence>
<keyword evidence="2" id="KW-0812">Transmembrane</keyword>
<evidence type="ECO:0000313" key="4">
    <source>
        <dbReference type="EMBL" id="RUS98866.1"/>
    </source>
</evidence>
<reference evidence="4 5" key="1">
    <citation type="journal article" date="2019" name="Genome Biol. Evol.">
        <title>Day and night: Metabolic profiles and evolutionary relationships of six axenic non-marine cyanobacteria.</title>
        <authorList>
            <person name="Will S.E."/>
            <person name="Henke P."/>
            <person name="Boedeker C."/>
            <person name="Huang S."/>
            <person name="Brinkmann H."/>
            <person name="Rohde M."/>
            <person name="Jarek M."/>
            <person name="Friedl T."/>
            <person name="Seufert S."/>
            <person name="Schumacher M."/>
            <person name="Overmann J."/>
            <person name="Neumann-Schaal M."/>
            <person name="Petersen J."/>
        </authorList>
    </citation>
    <scope>NUCLEOTIDE SEQUENCE [LARGE SCALE GENOMIC DNA]</scope>
    <source>
        <strain evidence="4 5">SAG 1403-4b</strain>
    </source>
</reference>
<evidence type="ECO:0000256" key="2">
    <source>
        <dbReference type="SAM" id="Phobius"/>
    </source>
</evidence>
<protein>
    <recommendedName>
        <fullName evidence="6">DUF4384 domain-containing protein</fullName>
    </recommendedName>
</protein>
<feature type="coiled-coil region" evidence="1">
    <location>
        <begin position="469"/>
        <end position="559"/>
    </location>
</feature>
<gene>
    <name evidence="4" type="ORF">DSM107003_08850</name>
</gene>
<sequence>MKREQIIPSFFLITVLSLSTLYACGQSANKSAETNPSATVSSTPAPTLESIKEKIERCKKSIDNANINIADVKKNFQDLYREYTTYSKEQLFLDVANKNYVKIQYIDEKIIKLLNQDFALFKTIDDVNVNNDKQIQNQEKNNKIKNILITVNNNLDYLPKLLTALEQARKQGEDATTPPQNNSSDITLFIFANLVTIFILVLGGYGCLIVYNKFRNSDSRQPDGQGKRLHWGDIFQQHINELKSHFEQKINELSKLEDANPKIETLLQKFDDISIKISELCTYIHKESISNSEHKYSYDPNILKSVDSGLKTLTSEIVKINNHSIPKMQSKLEDKINNLYTFDHSTQNVPILNTVEISDLLRQQTTLLLEQIKNSLVPTNTTASYYQESYKFEDLNNKIQPLNTSMAQILSMLEDTINNNNFHTSDQSTQDSPLLNTEITNLLSQQTTILLEQIKTIIIETNTIANQSEALNDQRLNELRKSIESLKQEKKDLESKIQQLEKDKSEVSLQIKQAQDQIQNLQNEKIDLQNQIAQKGEDIKKITNEKDKLSQQIKQSKKEEKTAGNLKPLTNNPEVIRLVEEYNSATNIDVFPQHGKKIAEVGEELDSWKNRISVQDMIVKNLPEGENLYFIIKLENSDNYLLFPKNKSISPAAHKYICGEKISPFKYEGSPGQRFDLIIPATVWPINPSKGEWQLREQGQLKFKG</sequence>
<evidence type="ECO:0000256" key="3">
    <source>
        <dbReference type="SAM" id="SignalP"/>
    </source>
</evidence>
<dbReference type="RefSeq" id="WP_127052455.1">
    <property type="nucleotide sequence ID" value="NZ_RSCM01000002.1"/>
</dbReference>
<evidence type="ECO:0008006" key="6">
    <source>
        <dbReference type="Google" id="ProtNLM"/>
    </source>
</evidence>
<evidence type="ECO:0000313" key="5">
    <source>
        <dbReference type="Proteomes" id="UP000276103"/>
    </source>
</evidence>
<keyword evidence="1" id="KW-0175">Coiled coil</keyword>
<keyword evidence="2" id="KW-1133">Transmembrane helix</keyword>
<feature type="chain" id="PRO_5018678881" description="DUF4384 domain-containing protein" evidence="3">
    <location>
        <begin position="24"/>
        <end position="705"/>
    </location>
</feature>
<dbReference type="PROSITE" id="PS51257">
    <property type="entry name" value="PROKAR_LIPOPROTEIN"/>
    <property type="match status" value="1"/>
</dbReference>